<dbReference type="InterPro" id="IPR003615">
    <property type="entry name" value="HNH_nuc"/>
</dbReference>
<dbReference type="EMBL" id="KZ679006">
    <property type="protein sequence ID" value="PSS27038.1"/>
    <property type="molecule type" value="Genomic_DNA"/>
</dbReference>
<keyword evidence="3" id="KW-1185">Reference proteome</keyword>
<protein>
    <recommendedName>
        <fullName evidence="1">HNH nuclease domain-containing protein</fullName>
    </recommendedName>
</protein>
<dbReference type="RefSeq" id="XP_024724563.1">
    <property type="nucleotide sequence ID" value="XM_024869742.1"/>
</dbReference>
<dbReference type="STRING" id="857342.A0A2T3BCI4"/>
<dbReference type="AlphaFoldDB" id="A0A2T3BCI4"/>
<dbReference type="Pfam" id="PF13391">
    <property type="entry name" value="HNH_2"/>
    <property type="match status" value="1"/>
</dbReference>
<organism evidence="2 3">
    <name type="scientific">Amorphotheca resinae ATCC 22711</name>
    <dbReference type="NCBI Taxonomy" id="857342"/>
    <lineage>
        <taxon>Eukaryota</taxon>
        <taxon>Fungi</taxon>
        <taxon>Dikarya</taxon>
        <taxon>Ascomycota</taxon>
        <taxon>Pezizomycotina</taxon>
        <taxon>Leotiomycetes</taxon>
        <taxon>Helotiales</taxon>
        <taxon>Amorphothecaceae</taxon>
        <taxon>Amorphotheca</taxon>
    </lineage>
</organism>
<gene>
    <name evidence="2" type="ORF">M430DRAFT_92873</name>
</gene>
<reference evidence="2 3" key="1">
    <citation type="journal article" date="2018" name="New Phytol.">
        <title>Comparative genomics and transcriptomics depict ericoid mycorrhizal fungi as versatile saprotrophs and plant mutualists.</title>
        <authorList>
            <person name="Martino E."/>
            <person name="Morin E."/>
            <person name="Grelet G.A."/>
            <person name="Kuo A."/>
            <person name="Kohler A."/>
            <person name="Daghino S."/>
            <person name="Barry K.W."/>
            <person name="Cichocki N."/>
            <person name="Clum A."/>
            <person name="Dockter R.B."/>
            <person name="Hainaut M."/>
            <person name="Kuo R.C."/>
            <person name="LaButti K."/>
            <person name="Lindahl B.D."/>
            <person name="Lindquist E.A."/>
            <person name="Lipzen A."/>
            <person name="Khouja H.R."/>
            <person name="Magnuson J."/>
            <person name="Murat C."/>
            <person name="Ohm R.A."/>
            <person name="Singer S.W."/>
            <person name="Spatafora J.W."/>
            <person name="Wang M."/>
            <person name="Veneault-Fourrey C."/>
            <person name="Henrissat B."/>
            <person name="Grigoriev I.V."/>
            <person name="Martin F.M."/>
            <person name="Perotto S."/>
        </authorList>
    </citation>
    <scope>NUCLEOTIDE SEQUENCE [LARGE SCALE GENOMIC DNA]</scope>
    <source>
        <strain evidence="2 3">ATCC 22711</strain>
    </source>
</reference>
<accession>A0A2T3BCI4</accession>
<evidence type="ECO:0000259" key="1">
    <source>
        <dbReference type="Pfam" id="PF13391"/>
    </source>
</evidence>
<dbReference type="Proteomes" id="UP000241818">
    <property type="component" value="Unassembled WGS sequence"/>
</dbReference>
<evidence type="ECO:0000313" key="3">
    <source>
        <dbReference type="Proteomes" id="UP000241818"/>
    </source>
</evidence>
<dbReference type="OrthoDB" id="3597815at2759"/>
<dbReference type="InParanoid" id="A0A2T3BCI4"/>
<evidence type="ECO:0000313" key="2">
    <source>
        <dbReference type="EMBL" id="PSS27038.1"/>
    </source>
</evidence>
<dbReference type="GeneID" id="36577823"/>
<proteinExistence type="predicted"/>
<feature type="domain" description="HNH nuclease" evidence="1">
    <location>
        <begin position="199"/>
        <end position="294"/>
    </location>
</feature>
<sequence>MAPPLLRHQASLESVLDFATTPPFTPDEGIQGRAAFMKIIDHSSSYELTLPLVHRKPYNRGKLLWLVHEHAISDYARDNILVYFLTTLLESPGPPHGFSDALADLAGFEEKSKEEKDQIAQRVQELADHLVDYFFLPFKGLSAKTPQPTPRLSAPLQQDDNTLVGTTQRLKSLRGRCLLRDRHRCVISRLFDAEEADRRLEINGRDATDDDGLPLINEEVEYLEVAHIIPHALASSDDPSKLLGNGKAYALRVLDMFDPGIIHLVQGANIDRPYNALTLSLGFRRHFGSLKIFFEAVPGFPNRYIIKATNPLSRFRPTLPITRDLFITSDHNIDPPMARLLAIHRACCLIMHLSGAGEYIDKVLRDMEEIGVRSDGTTELGSIISLRLHQRGEQAKVF</sequence>
<name>A0A2T3BCI4_AMORE</name>